<evidence type="ECO:0008006" key="3">
    <source>
        <dbReference type="Google" id="ProtNLM"/>
    </source>
</evidence>
<comment type="caution">
    <text evidence="1">The sequence shown here is derived from an EMBL/GenBank/DDBJ whole genome shotgun (WGS) entry which is preliminary data.</text>
</comment>
<gene>
    <name evidence="1" type="ORF">RAT170B_0913</name>
</gene>
<keyword evidence="2" id="KW-1185">Reference proteome</keyword>
<proteinExistence type="predicted"/>
<sequence>MNEAELIFTALAELSTRQVTETNNTTGMEENKVAGKIGGSIAKNAKTALENKTGKKVISIEHYFPPKLTK</sequence>
<evidence type="ECO:0000313" key="2">
    <source>
        <dbReference type="Proteomes" id="UP000033736"/>
    </source>
</evidence>
<organism evidence="1 2">
    <name type="scientific">Rickettsia argasii T170-B</name>
    <dbReference type="NCBI Taxonomy" id="1268837"/>
    <lineage>
        <taxon>Bacteria</taxon>
        <taxon>Pseudomonadati</taxon>
        <taxon>Pseudomonadota</taxon>
        <taxon>Alphaproteobacteria</taxon>
        <taxon>Rickettsiales</taxon>
        <taxon>Rickettsiaceae</taxon>
        <taxon>Rickettsieae</taxon>
        <taxon>Rickettsia</taxon>
        <taxon>spotted fever group</taxon>
    </lineage>
</organism>
<dbReference type="RefSeq" id="WP_082068661.1">
    <property type="nucleotide sequence ID" value="NZ_LAOQ01000003.1"/>
</dbReference>
<reference evidence="1 2" key="1">
    <citation type="submission" date="2015-01" db="EMBL/GenBank/DDBJ databases">
        <title>Genome Sequencing of Rickettsiales /home/snadendla/prok_pipe/test/illegal_ec_num.txt.</title>
        <authorList>
            <person name="Daugherty S.C."/>
            <person name="Su Q."/>
            <person name="Abolude K."/>
            <person name="Beier-Sexton M."/>
            <person name="Carlyon J.A."/>
            <person name="Carter R."/>
            <person name="Day N.P."/>
            <person name="Dumler S.J."/>
            <person name="Dyachenko V."/>
            <person name="Godinez A."/>
            <person name="Kurtti T.J."/>
            <person name="Lichay M."/>
            <person name="Mullins K.E."/>
            <person name="Ott S."/>
            <person name="Pappas-Brown V."/>
            <person name="Paris D.H."/>
            <person name="Patel P."/>
            <person name="Richards A.L."/>
            <person name="Sadzewicz L."/>
            <person name="Sears K."/>
            <person name="Seidman D."/>
            <person name="Sengamalay N."/>
            <person name="Stenos J."/>
            <person name="Tallon L.J."/>
            <person name="Vincent G."/>
            <person name="Fraser C.M."/>
            <person name="Munderloh U."/>
            <person name="Dunning-Hotopp J.C."/>
        </authorList>
    </citation>
    <scope>NUCLEOTIDE SEQUENCE [LARGE SCALE GENOMIC DNA]</scope>
    <source>
        <strain evidence="1 2">T170-B</strain>
    </source>
</reference>
<dbReference type="EMBL" id="LAOQ01000003">
    <property type="protein sequence ID" value="KJW04598.1"/>
    <property type="molecule type" value="Genomic_DNA"/>
</dbReference>
<dbReference type="PATRIC" id="fig|1268837.3.peg.1098"/>
<evidence type="ECO:0000313" key="1">
    <source>
        <dbReference type="EMBL" id="KJW04598.1"/>
    </source>
</evidence>
<accession>A0A0F3RE99</accession>
<protein>
    <recommendedName>
        <fullName evidence="3">Prophage antirepressor</fullName>
    </recommendedName>
</protein>
<dbReference type="Proteomes" id="UP000033736">
    <property type="component" value="Unassembled WGS sequence"/>
</dbReference>
<dbReference type="AlphaFoldDB" id="A0A0F3RE99"/>
<name>A0A0F3RE99_9RICK</name>